<accession>A0A835QQK8</accession>
<dbReference type="GO" id="GO:0030544">
    <property type="term" value="F:Hsp70 protein binding"/>
    <property type="evidence" value="ECO:0007669"/>
    <property type="project" value="TreeGrafter"/>
</dbReference>
<dbReference type="AlphaFoldDB" id="A0A835QQK8"/>
<dbReference type="InterPro" id="IPR058210">
    <property type="entry name" value="SACS/Nov_dom"/>
</dbReference>
<dbReference type="NCBIfam" id="NF047352">
    <property type="entry name" value="P_loop_sacsin"/>
    <property type="match status" value="1"/>
</dbReference>
<sequence>MDSSRGGADLMLLEDFGQRVDLTRRIREILVNYPEGTTVLKELIQNADDAGATKFCLCLDRRIHGVKSLLSSKLGQWQGPALLAYNDAIFTEEDFASISRVGDSKKEGQAWKTGRFRVGFNSVYHLTDLPSFVSNKYVVLFDPHGSYLPNVSTENPGKRLEYVSSSAICLYEDQFLPYCAFGCDMKNPFHGTLFRFPLRNVDQAAVSKLSKQTYTEGDISFMFSKLYEEAVFCLLFLKSIISIEMFVWDAGSDKPHKLYSCSISPSDEKTVWHRKALLRLASLDEVFGRHVDSFSLSFLSETFIGENSEKKMDSFLVVQSMAPTTSRVGSFAVRAGKDYDLHLLPWASVAVCLSDDLPENHVLKQGQAFCFLPLPVKTGLRVHVNGYFEVSSNRRSIWFGADMDRSGKQRSDWNTLLLEDVAAPAFIELLISLRRLLGQTKEYYSFWPTGTFEEPWNILVEKIYEDLYLAPVLYSSYEGGKWISPADALFHDLKFKESENLGKALVRLGVPIVFAPSIIVDTLFKRCSNFQIKVVSPLTVRNFLKGSGQLGTLNKHDKLVFLEYCLTDLSIEDVGKHVKGLPLLPLANGEFGTFSETMQGIHYFICNDVEYELLSHNLDIVIDRTIPSDLFIRLSTIARSSQANLTFFNEENFLELFPRFFPDEWKYKNRVLWTPGVCTTYPTAAWFSLFWRYVQNQAYDISVFHEWPVFPSTSGYLYRASKSSKLVNAEKLSHSLRALLVKIGCKILDPAYGIMHYGLSAFVSDGDAGSILSSIFDNTATINDLQTLFQEIPSHEKIELRQFLLDPKWYHGGFLSDIHIKNAKKLPMYTVYDEQRSFHNLESHIIYIPPVDLPEFFMDGDFMFCSSDDEENILIRYYGVERMPKATFYRKYVLGRLGELQSNVRDDIMLSILEELPQLSMTDSSFKDSLRTLKFLPTVNGSLDCPQSLYDPRIDELYALLDKSCCFPGGLFGDDNVLDVLLGLGLRTSVSADTLIRSARHVESLMRTDQLKAYSQGKVLLSYLEVHASKWVIGNDLTKGADMIFSRAITKKRCDIPSHDSPEKFWNDLRMICWCPVLVTAPHPALPWPAVTAIVAPPKIVRLREDIWLVSASSRILDGECCSSFLSSSLGWSSPPSGSVIAAQLLELGKTMRL</sequence>
<dbReference type="Proteomes" id="UP000639772">
    <property type="component" value="Chromosome 6"/>
</dbReference>
<feature type="domain" description="Sacsin/Nov" evidence="1">
    <location>
        <begin position="20"/>
        <end position="259"/>
    </location>
</feature>
<dbReference type="Pfam" id="PF25794">
    <property type="entry name" value="SACS"/>
    <property type="match status" value="1"/>
</dbReference>
<dbReference type="PANTHER" id="PTHR15600">
    <property type="entry name" value="SACSIN"/>
    <property type="match status" value="1"/>
</dbReference>
<dbReference type="InterPro" id="IPR036890">
    <property type="entry name" value="HATPase_C_sf"/>
</dbReference>
<dbReference type="InterPro" id="IPR052972">
    <property type="entry name" value="Sacsin_chaperone_reg"/>
</dbReference>
<reference evidence="2 3" key="1">
    <citation type="journal article" date="2020" name="Nat. Food">
        <title>A phased Vanilla planifolia genome enables genetic improvement of flavour and production.</title>
        <authorList>
            <person name="Hasing T."/>
            <person name="Tang H."/>
            <person name="Brym M."/>
            <person name="Khazi F."/>
            <person name="Huang T."/>
            <person name="Chambers A.H."/>
        </authorList>
    </citation>
    <scope>NUCLEOTIDE SEQUENCE [LARGE SCALE GENOMIC DNA]</scope>
    <source>
        <tissue evidence="2">Leaf</tissue>
    </source>
</reference>
<evidence type="ECO:0000259" key="1">
    <source>
        <dbReference type="Pfam" id="PF25794"/>
    </source>
</evidence>
<gene>
    <name evidence="2" type="ORF">HPP92_012490</name>
</gene>
<dbReference type="EMBL" id="JADCNM010000006">
    <property type="protein sequence ID" value="KAG0477771.1"/>
    <property type="molecule type" value="Genomic_DNA"/>
</dbReference>
<evidence type="ECO:0000313" key="2">
    <source>
        <dbReference type="EMBL" id="KAG0477771.1"/>
    </source>
</evidence>
<dbReference type="PANTHER" id="PTHR15600:SF42">
    <property type="entry name" value="SACSIN"/>
    <property type="match status" value="1"/>
</dbReference>
<proteinExistence type="predicted"/>
<organism evidence="2 3">
    <name type="scientific">Vanilla planifolia</name>
    <name type="common">Vanilla</name>
    <dbReference type="NCBI Taxonomy" id="51239"/>
    <lineage>
        <taxon>Eukaryota</taxon>
        <taxon>Viridiplantae</taxon>
        <taxon>Streptophyta</taxon>
        <taxon>Embryophyta</taxon>
        <taxon>Tracheophyta</taxon>
        <taxon>Spermatophyta</taxon>
        <taxon>Magnoliopsida</taxon>
        <taxon>Liliopsida</taxon>
        <taxon>Asparagales</taxon>
        <taxon>Orchidaceae</taxon>
        <taxon>Vanilloideae</taxon>
        <taxon>Vanilleae</taxon>
        <taxon>Vanilla</taxon>
    </lineage>
</organism>
<dbReference type="OrthoDB" id="1262810at2759"/>
<comment type="caution">
    <text evidence="2">The sequence shown here is derived from an EMBL/GenBank/DDBJ whole genome shotgun (WGS) entry which is preliminary data.</text>
</comment>
<protein>
    <recommendedName>
        <fullName evidence="1">Sacsin/Nov domain-containing protein</fullName>
    </recommendedName>
</protein>
<name>A0A835QQK8_VANPL</name>
<evidence type="ECO:0000313" key="3">
    <source>
        <dbReference type="Proteomes" id="UP000639772"/>
    </source>
</evidence>
<dbReference type="SUPFAM" id="SSF55874">
    <property type="entry name" value="ATPase domain of HSP90 chaperone/DNA topoisomerase II/histidine kinase"/>
    <property type="match status" value="1"/>
</dbReference>